<dbReference type="Pfam" id="PF00106">
    <property type="entry name" value="adh_short"/>
    <property type="match status" value="1"/>
</dbReference>
<dbReference type="OrthoDB" id="4577644at2"/>
<dbReference type="GO" id="GO:0016491">
    <property type="term" value="F:oxidoreductase activity"/>
    <property type="evidence" value="ECO:0007669"/>
    <property type="project" value="UniProtKB-KW"/>
</dbReference>
<dbReference type="InterPro" id="IPR002347">
    <property type="entry name" value="SDR_fam"/>
</dbReference>
<dbReference type="SUPFAM" id="SSF51735">
    <property type="entry name" value="NAD(P)-binding Rossmann-fold domains"/>
    <property type="match status" value="1"/>
</dbReference>
<dbReference type="PANTHER" id="PTHR24320:SF148">
    <property type="entry name" value="NAD(P)-BINDING ROSSMANN-FOLD SUPERFAMILY PROTEIN"/>
    <property type="match status" value="1"/>
</dbReference>
<evidence type="ECO:0000256" key="2">
    <source>
        <dbReference type="ARBA" id="ARBA00023002"/>
    </source>
</evidence>
<dbReference type="EMBL" id="PGEZ01000005">
    <property type="protein sequence ID" value="PJJ47845.1"/>
    <property type="molecule type" value="Genomic_DNA"/>
</dbReference>
<evidence type="ECO:0000313" key="4">
    <source>
        <dbReference type="Proteomes" id="UP000230842"/>
    </source>
</evidence>
<dbReference type="AlphaFoldDB" id="A0A2M9AQ66"/>
<organism evidence="3 4">
    <name type="scientific">Mumia flava</name>
    <dbReference type="NCBI Taxonomy" id="1348852"/>
    <lineage>
        <taxon>Bacteria</taxon>
        <taxon>Bacillati</taxon>
        <taxon>Actinomycetota</taxon>
        <taxon>Actinomycetes</taxon>
        <taxon>Propionibacteriales</taxon>
        <taxon>Nocardioidaceae</taxon>
        <taxon>Mumia</taxon>
    </lineage>
</organism>
<gene>
    <name evidence="3" type="ORF">CLV56_4104</name>
</gene>
<sequence>MSVPPTWTTDDIGDLSGRRAVVTGVTGGLGWSTAYELAKHGAEVVAAGRDLAKVDDALTDLRTQLPDASLDSVQLDLADLDSVEEAAETLLADGQPIHVLVNNAGIMATPQRSSAQGYELQMATNHLGHFALTARLWPRLVDSSARVVSVSSLMHTFARRIDLRGLEPGAPLGRYERWSVYAQSKLANLQFALELDRRARAAGAPVTSVAAHPGYAHTNLQTTGPQLGGVTLQTRLVDLVTRIVSQPAHAGAWPLERAATEPGLPGGSYVGPSRMRQMRGAPRLVGMTAAARDTEQAAALWAASERAAHVDFAPA</sequence>
<accession>A0A2M9AQ66</accession>
<name>A0A2M9AQ66_9ACTN</name>
<dbReference type="PRINTS" id="PR00081">
    <property type="entry name" value="GDHRDH"/>
</dbReference>
<evidence type="ECO:0000256" key="1">
    <source>
        <dbReference type="ARBA" id="ARBA00006484"/>
    </source>
</evidence>
<dbReference type="RefSeq" id="WP_100415614.1">
    <property type="nucleotide sequence ID" value="NZ_PGEZ01000005.1"/>
</dbReference>
<keyword evidence="4" id="KW-1185">Reference proteome</keyword>
<dbReference type="NCBIfam" id="NF004846">
    <property type="entry name" value="PRK06197.1"/>
    <property type="match status" value="1"/>
</dbReference>
<evidence type="ECO:0000313" key="3">
    <source>
        <dbReference type="EMBL" id="PJJ47845.1"/>
    </source>
</evidence>
<comment type="caution">
    <text evidence="3">The sequence shown here is derived from an EMBL/GenBank/DDBJ whole genome shotgun (WGS) entry which is preliminary data.</text>
</comment>
<proteinExistence type="inferred from homology"/>
<dbReference type="PANTHER" id="PTHR24320">
    <property type="entry name" value="RETINOL DEHYDROGENASE"/>
    <property type="match status" value="1"/>
</dbReference>
<protein>
    <submittedName>
        <fullName evidence="3">Short-subunit dehydrogenase</fullName>
    </submittedName>
</protein>
<reference evidence="3 4" key="1">
    <citation type="submission" date="2017-11" db="EMBL/GenBank/DDBJ databases">
        <title>Genomic Encyclopedia of Archaeal and Bacterial Type Strains, Phase II (KMG-II): From Individual Species to Whole Genera.</title>
        <authorList>
            <person name="Goeker M."/>
        </authorList>
    </citation>
    <scope>NUCLEOTIDE SEQUENCE [LARGE SCALE GENOMIC DNA]</scope>
    <source>
        <strain evidence="3 4">DSM 27763</strain>
    </source>
</reference>
<comment type="similarity">
    <text evidence="1">Belongs to the short-chain dehydrogenases/reductases (SDR) family.</text>
</comment>
<dbReference type="Gene3D" id="3.40.50.720">
    <property type="entry name" value="NAD(P)-binding Rossmann-like Domain"/>
    <property type="match status" value="1"/>
</dbReference>
<dbReference type="Proteomes" id="UP000230842">
    <property type="component" value="Unassembled WGS sequence"/>
</dbReference>
<keyword evidence="2" id="KW-0560">Oxidoreductase</keyword>
<dbReference type="InterPro" id="IPR036291">
    <property type="entry name" value="NAD(P)-bd_dom_sf"/>
</dbReference>